<comment type="cofactor">
    <cofactor evidence="8">
        <name>[4Fe-4S] cluster</name>
        <dbReference type="ChEBI" id="CHEBI:49883"/>
    </cofactor>
    <text evidence="8">Binds 2 [4Fe-4S] clusters per subunit.</text>
</comment>
<protein>
    <recommendedName>
        <fullName evidence="8">Ion-translocating oxidoreductase complex subunit C</fullName>
        <ecNumber evidence="8">7.-.-.-</ecNumber>
    </recommendedName>
    <alternativeName>
        <fullName evidence="8">Rnf electron transport complex subunit C</fullName>
    </alternativeName>
</protein>
<dbReference type="NCBIfam" id="NF003454">
    <property type="entry name" value="PRK05035.1"/>
    <property type="match status" value="1"/>
</dbReference>
<dbReference type="InterPro" id="IPR026902">
    <property type="entry name" value="RnfC_N"/>
</dbReference>
<feature type="domain" description="4Fe-4S ferredoxin-type" evidence="11">
    <location>
        <begin position="362"/>
        <end position="392"/>
    </location>
</feature>
<evidence type="ECO:0000256" key="7">
    <source>
        <dbReference type="ARBA" id="ARBA00023014"/>
    </source>
</evidence>
<keyword evidence="3 8" id="KW-0479">Metal-binding</keyword>
<comment type="subunit">
    <text evidence="8">The complex is composed of six subunits: RnfA, RnfB, RnfC, RnfD, RnfE and RnfG.</text>
</comment>
<feature type="region of interest" description="Disordered" evidence="10">
    <location>
        <begin position="593"/>
        <end position="628"/>
    </location>
</feature>
<keyword evidence="8" id="KW-0997">Cell inner membrane</keyword>
<dbReference type="HAMAP" id="MF_00461">
    <property type="entry name" value="RsxC_RnfC"/>
    <property type="match status" value="1"/>
</dbReference>
<dbReference type="InterPro" id="IPR017896">
    <property type="entry name" value="4Fe4S_Fe-S-bd"/>
</dbReference>
<feature type="binding site" evidence="8">
    <location>
        <position position="411"/>
    </location>
    <ligand>
        <name>[4Fe-4S] cluster</name>
        <dbReference type="ChEBI" id="CHEBI:49883"/>
        <label>2</label>
    </ligand>
</feature>
<dbReference type="SUPFAM" id="SSF142019">
    <property type="entry name" value="Nqo1 FMN-binding domain-like"/>
    <property type="match status" value="1"/>
</dbReference>
<evidence type="ECO:0000256" key="6">
    <source>
        <dbReference type="ARBA" id="ARBA00023004"/>
    </source>
</evidence>
<keyword evidence="2 8" id="KW-0004">4Fe-4S</keyword>
<keyword evidence="8" id="KW-1003">Cell membrane</keyword>
<comment type="subcellular location">
    <subcellularLocation>
        <location evidence="8">Cell inner membrane</location>
        <topology evidence="8">Peripheral membrane protein</topology>
    </subcellularLocation>
</comment>
<feature type="region of interest" description="Disordered" evidence="10">
    <location>
        <begin position="468"/>
        <end position="543"/>
    </location>
</feature>
<evidence type="ECO:0000256" key="10">
    <source>
        <dbReference type="SAM" id="MobiDB-lite"/>
    </source>
</evidence>
<evidence type="ECO:0000256" key="3">
    <source>
        <dbReference type="ARBA" id="ARBA00022723"/>
    </source>
</evidence>
<dbReference type="NCBIfam" id="TIGR01945">
    <property type="entry name" value="rnfC"/>
    <property type="match status" value="1"/>
</dbReference>
<dbReference type="EMBL" id="BAABFL010000469">
    <property type="protein sequence ID" value="GAA4652131.1"/>
    <property type="molecule type" value="Genomic_DNA"/>
</dbReference>
<feature type="compositionally biased region" description="Basic and acidic residues" evidence="10">
    <location>
        <begin position="468"/>
        <end position="477"/>
    </location>
</feature>
<name>A0ABP8V9S9_9GAMM</name>
<dbReference type="EC" id="7.-.-.-" evidence="8"/>
<feature type="region of interest" description="Disordered" evidence="10">
    <location>
        <begin position="7"/>
        <end position="26"/>
    </location>
</feature>
<feature type="compositionally biased region" description="Polar residues" evidence="10">
    <location>
        <begin position="604"/>
        <end position="619"/>
    </location>
</feature>
<evidence type="ECO:0000256" key="1">
    <source>
        <dbReference type="ARBA" id="ARBA00022448"/>
    </source>
</evidence>
<dbReference type="SUPFAM" id="SSF46548">
    <property type="entry name" value="alpha-helical ferredoxin"/>
    <property type="match status" value="1"/>
</dbReference>
<feature type="binding site" evidence="8">
    <location>
        <position position="414"/>
    </location>
    <ligand>
        <name>[4Fe-4S] cluster</name>
        <dbReference type="ChEBI" id="CHEBI:49883"/>
        <label>2</label>
    </ligand>
</feature>
<dbReference type="PROSITE" id="PS00198">
    <property type="entry name" value="4FE4S_FER_1"/>
    <property type="match status" value="1"/>
</dbReference>
<dbReference type="Pfam" id="PF01512">
    <property type="entry name" value="Complex1_51K"/>
    <property type="match status" value="1"/>
</dbReference>
<feature type="region of interest" description="Disordered" evidence="10">
    <location>
        <begin position="676"/>
        <end position="708"/>
    </location>
</feature>
<dbReference type="RefSeq" id="WP_345198639.1">
    <property type="nucleotide sequence ID" value="NZ_BAABFL010000469.1"/>
</dbReference>
<feature type="binding site" evidence="8">
    <location>
        <position position="417"/>
    </location>
    <ligand>
        <name>[4Fe-4S] cluster</name>
        <dbReference type="ChEBI" id="CHEBI:49883"/>
        <label>2</label>
    </ligand>
</feature>
<keyword evidence="13" id="KW-1185">Reference proteome</keyword>
<feature type="domain" description="4Fe-4S ferredoxin-type" evidence="11">
    <location>
        <begin position="402"/>
        <end position="431"/>
    </location>
</feature>
<feature type="coiled-coil region" evidence="9">
    <location>
        <begin position="628"/>
        <end position="655"/>
    </location>
</feature>
<evidence type="ECO:0000256" key="8">
    <source>
        <dbReference type="HAMAP-Rule" id="MF_00461"/>
    </source>
</evidence>
<keyword evidence="6 8" id="KW-0408">Iron</keyword>
<gene>
    <name evidence="12" type="primary">rsxC</name>
    <name evidence="8" type="synonym">rnfC</name>
    <name evidence="12" type="ORF">GCM10023116_44150</name>
</gene>
<keyword evidence="8" id="KW-0472">Membrane</keyword>
<dbReference type="Gene3D" id="3.40.50.11540">
    <property type="entry name" value="NADH-ubiquinone oxidoreductase 51kDa subunit"/>
    <property type="match status" value="1"/>
</dbReference>
<keyword evidence="9" id="KW-0175">Coiled coil</keyword>
<evidence type="ECO:0000256" key="9">
    <source>
        <dbReference type="SAM" id="Coils"/>
    </source>
</evidence>
<keyword evidence="4 8" id="KW-0677">Repeat</keyword>
<evidence type="ECO:0000256" key="4">
    <source>
        <dbReference type="ARBA" id="ARBA00022737"/>
    </source>
</evidence>
<feature type="binding site" evidence="8">
    <location>
        <position position="375"/>
    </location>
    <ligand>
        <name>[4Fe-4S] cluster</name>
        <dbReference type="ChEBI" id="CHEBI:49883"/>
        <label>1</label>
    </ligand>
</feature>
<dbReference type="Pfam" id="PF13375">
    <property type="entry name" value="RnfC_N"/>
    <property type="match status" value="1"/>
</dbReference>
<keyword evidence="7 8" id="KW-0411">Iron-sulfur</keyword>
<sequence>MSNLITIHEFPGGVHPPENKQQSTGTAIATPPLSAEYVLPLNQHSGSPAQVLVKVGDSVLKGQLLARASGFVSAPVHAPTSGTITAIEARKVPHPSGLTETCIVLASDGEDRWCELFPEPDYTTIDHQALIRRIYDAGIVGLGGAGFPAAVKMASRNEDKIHTLVVNGAECEPYITADDMLMRERADRIVSGIDILCHLLHPEQVLIGIEDNKPDAARAMEHACRDRAYQVVTVPTKYPSGDAQRLIYLLTGKEVPSDARSVDIGILCYNTGTIAAIHDAIILGRPLISRITTLTGDALAQPQNVEALIGTPANDLLAFAGLRQDSMNNLILGGPMMGFTLDSTDIPVIKTTNCLIAGTAQEFPPAPPARACIRCGDCAVACPVSLLPQQLYWHAKAANNDQLQHHNLFDCIECGACSYVCPSNIPLVQYFRAGKDEIRLQQAKHEKAEQSKRRFENRQQRLERIAAEKEAKRKANAERAAQLKAAREAEKSVPSKPSETADEGKQDAIQAAIERAKARKQAAAGQPTTEPVRKARPILNPRQKELKIQLSMVNAQLKKTERTFAQLDESDAEAATKLQVDIARLREQQVQLQQDFDRAGDTTEPVSTPSSQPAQPQKTTKPDLSDDQKKLKIELAMARAELRKAERALAEALEIDNDQTEALKVKVENCRQTLAEREQAVAESTDNSSPAPTQEKPAKPKRAPLSDAAKKYKIESAMAWAMVKKARRALDSASADDDMTVLEQALNTAEAEAQQADNALAACLAQEAAQSTASNEQPKE</sequence>
<dbReference type="Gene3D" id="3.30.70.20">
    <property type="match status" value="1"/>
</dbReference>
<accession>A0ABP8V9S9</accession>
<evidence type="ECO:0000313" key="12">
    <source>
        <dbReference type="EMBL" id="GAA4652131.1"/>
    </source>
</evidence>
<dbReference type="InterPro" id="IPR017900">
    <property type="entry name" value="4Fe4S_Fe_S_CS"/>
</dbReference>
<comment type="caution">
    <text evidence="12">The sequence shown here is derived from an EMBL/GenBank/DDBJ whole genome shotgun (WGS) entry which is preliminary data.</text>
</comment>
<evidence type="ECO:0000313" key="13">
    <source>
        <dbReference type="Proteomes" id="UP001500604"/>
    </source>
</evidence>
<keyword evidence="8" id="KW-1278">Translocase</keyword>
<evidence type="ECO:0000259" key="11">
    <source>
        <dbReference type="PROSITE" id="PS51379"/>
    </source>
</evidence>
<feature type="binding site" evidence="8">
    <location>
        <position position="378"/>
    </location>
    <ligand>
        <name>[4Fe-4S] cluster</name>
        <dbReference type="ChEBI" id="CHEBI:49883"/>
        <label>1</label>
    </ligand>
</feature>
<feature type="compositionally biased region" description="Polar residues" evidence="10">
    <location>
        <begin position="682"/>
        <end position="692"/>
    </location>
</feature>
<keyword evidence="5 8" id="KW-0249">Electron transport</keyword>
<dbReference type="Pfam" id="PF12838">
    <property type="entry name" value="Fer4_7"/>
    <property type="match status" value="1"/>
</dbReference>
<dbReference type="InterPro" id="IPR010208">
    <property type="entry name" value="Ion_transpt_RnfC/RsxC"/>
</dbReference>
<dbReference type="Gene3D" id="2.40.50.100">
    <property type="match status" value="1"/>
</dbReference>
<dbReference type="InterPro" id="IPR011538">
    <property type="entry name" value="Nuo51_FMN-bd"/>
</dbReference>
<comment type="function">
    <text evidence="8">Part of a membrane-bound complex that couples electron transfer with translocation of ions across the membrane.</text>
</comment>
<proteinExistence type="inferred from homology"/>
<dbReference type="PROSITE" id="PS51379">
    <property type="entry name" value="4FE4S_FER_2"/>
    <property type="match status" value="2"/>
</dbReference>
<feature type="binding site" evidence="8">
    <location>
        <position position="421"/>
    </location>
    <ligand>
        <name>[4Fe-4S] cluster</name>
        <dbReference type="ChEBI" id="CHEBI:49883"/>
        <label>1</label>
    </ligand>
</feature>
<feature type="coiled-coil region" evidence="9">
    <location>
        <begin position="732"/>
        <end position="766"/>
    </location>
</feature>
<feature type="binding site" evidence="8">
    <location>
        <position position="382"/>
    </location>
    <ligand>
        <name>[4Fe-4S] cluster</name>
        <dbReference type="ChEBI" id="CHEBI:49883"/>
        <label>2</label>
    </ligand>
</feature>
<feature type="binding site" evidence="8">
    <location>
        <position position="372"/>
    </location>
    <ligand>
        <name>[4Fe-4S] cluster</name>
        <dbReference type="ChEBI" id="CHEBI:49883"/>
        <label>1</label>
    </ligand>
</feature>
<organism evidence="12 13">
    <name type="scientific">Kistimonas scapharcae</name>
    <dbReference type="NCBI Taxonomy" id="1036133"/>
    <lineage>
        <taxon>Bacteria</taxon>
        <taxon>Pseudomonadati</taxon>
        <taxon>Pseudomonadota</taxon>
        <taxon>Gammaproteobacteria</taxon>
        <taxon>Oceanospirillales</taxon>
        <taxon>Endozoicomonadaceae</taxon>
        <taxon>Kistimonas</taxon>
    </lineage>
</organism>
<keyword evidence="1 8" id="KW-0813">Transport</keyword>
<dbReference type="PANTHER" id="PTHR43034">
    <property type="entry name" value="ION-TRANSLOCATING OXIDOREDUCTASE COMPLEX SUBUNIT C"/>
    <property type="match status" value="1"/>
</dbReference>
<dbReference type="PANTHER" id="PTHR43034:SF2">
    <property type="entry name" value="ION-TRANSLOCATING OXIDOREDUCTASE COMPLEX SUBUNIT C"/>
    <property type="match status" value="1"/>
</dbReference>
<dbReference type="InterPro" id="IPR037225">
    <property type="entry name" value="Nuo51_FMN-bd_sf"/>
</dbReference>
<comment type="similarity">
    <text evidence="8">Belongs to the 4Fe4S bacterial-type ferredoxin family. RnfC subfamily.</text>
</comment>
<dbReference type="Proteomes" id="UP001500604">
    <property type="component" value="Unassembled WGS sequence"/>
</dbReference>
<evidence type="ECO:0000256" key="2">
    <source>
        <dbReference type="ARBA" id="ARBA00022485"/>
    </source>
</evidence>
<evidence type="ECO:0000256" key="5">
    <source>
        <dbReference type="ARBA" id="ARBA00022982"/>
    </source>
</evidence>
<reference evidence="13" key="1">
    <citation type="journal article" date="2019" name="Int. J. Syst. Evol. Microbiol.">
        <title>The Global Catalogue of Microorganisms (GCM) 10K type strain sequencing project: providing services to taxonomists for standard genome sequencing and annotation.</title>
        <authorList>
            <consortium name="The Broad Institute Genomics Platform"/>
            <consortium name="The Broad Institute Genome Sequencing Center for Infectious Disease"/>
            <person name="Wu L."/>
            <person name="Ma J."/>
        </authorList>
    </citation>
    <scope>NUCLEOTIDE SEQUENCE [LARGE SCALE GENOMIC DNA]</scope>
    <source>
        <strain evidence="13">JCM 17805</strain>
    </source>
</reference>